<organism evidence="1 2">
    <name type="scientific">Reticulomyxa filosa</name>
    <dbReference type="NCBI Taxonomy" id="46433"/>
    <lineage>
        <taxon>Eukaryota</taxon>
        <taxon>Sar</taxon>
        <taxon>Rhizaria</taxon>
        <taxon>Retaria</taxon>
        <taxon>Foraminifera</taxon>
        <taxon>Monothalamids</taxon>
        <taxon>Reticulomyxidae</taxon>
        <taxon>Reticulomyxa</taxon>
    </lineage>
</organism>
<evidence type="ECO:0000313" key="1">
    <source>
        <dbReference type="EMBL" id="ETO04715.1"/>
    </source>
</evidence>
<protein>
    <submittedName>
        <fullName evidence="1">Uncharacterized protein</fullName>
    </submittedName>
</protein>
<name>X6LVF6_RETFI</name>
<evidence type="ECO:0000313" key="2">
    <source>
        <dbReference type="Proteomes" id="UP000023152"/>
    </source>
</evidence>
<accession>X6LVF6</accession>
<dbReference type="Proteomes" id="UP000023152">
    <property type="component" value="Unassembled WGS sequence"/>
</dbReference>
<gene>
    <name evidence="1" type="ORF">RFI_32681</name>
</gene>
<comment type="caution">
    <text evidence="1">The sequence shown here is derived from an EMBL/GenBank/DDBJ whole genome shotgun (WGS) entry which is preliminary data.</text>
</comment>
<proteinExistence type="predicted"/>
<dbReference type="EMBL" id="ASPP01029014">
    <property type="protein sequence ID" value="ETO04715.1"/>
    <property type="molecule type" value="Genomic_DNA"/>
</dbReference>
<sequence length="185" mass="21278">MINSTFAQDSKKKFKTKLEKRFLRCLCILQNIIGTYMTDKISRAEFINIFIENDLWHNISFSPNGTFIYVATDSKNGLLNSCNVKLWGGPISVPIFIRVKYPCKDNCYSYCLGETLIEQLTKTINSNNLNDVTETSTKISGSSACSRENIMDCRVIFRYHEKLSMQYHLLQLIFPTQFISEVALL</sequence>
<dbReference type="AlphaFoldDB" id="X6LVF6"/>
<reference evidence="1 2" key="1">
    <citation type="journal article" date="2013" name="Curr. Biol.">
        <title>The Genome of the Foraminiferan Reticulomyxa filosa.</title>
        <authorList>
            <person name="Glockner G."/>
            <person name="Hulsmann N."/>
            <person name="Schleicher M."/>
            <person name="Noegel A.A."/>
            <person name="Eichinger L."/>
            <person name="Gallinger C."/>
            <person name="Pawlowski J."/>
            <person name="Sierra R."/>
            <person name="Euteneuer U."/>
            <person name="Pillet L."/>
            <person name="Moustafa A."/>
            <person name="Platzer M."/>
            <person name="Groth M."/>
            <person name="Szafranski K."/>
            <person name="Schliwa M."/>
        </authorList>
    </citation>
    <scope>NUCLEOTIDE SEQUENCE [LARGE SCALE GENOMIC DNA]</scope>
</reference>
<keyword evidence="2" id="KW-1185">Reference proteome</keyword>